<evidence type="ECO:0000313" key="3">
    <source>
        <dbReference type="Proteomes" id="UP000076532"/>
    </source>
</evidence>
<proteinExistence type="predicted"/>
<dbReference type="Proteomes" id="UP000076532">
    <property type="component" value="Unassembled WGS sequence"/>
</dbReference>
<feature type="compositionally biased region" description="Basic and acidic residues" evidence="1">
    <location>
        <begin position="1"/>
        <end position="10"/>
    </location>
</feature>
<gene>
    <name evidence="2" type="ORF">FIBSPDRAFT_1035853</name>
</gene>
<keyword evidence="3" id="KW-1185">Reference proteome</keyword>
<dbReference type="Pfam" id="PF20414">
    <property type="entry name" value="DUF6698"/>
    <property type="match status" value="1"/>
</dbReference>
<dbReference type="EMBL" id="KV417481">
    <property type="protein sequence ID" value="KZP33887.1"/>
    <property type="molecule type" value="Genomic_DNA"/>
</dbReference>
<feature type="compositionally biased region" description="Low complexity" evidence="1">
    <location>
        <begin position="24"/>
        <end position="34"/>
    </location>
</feature>
<protein>
    <submittedName>
        <fullName evidence="2">Uncharacterized protein</fullName>
    </submittedName>
</protein>
<dbReference type="InterPro" id="IPR046521">
    <property type="entry name" value="DUF6698"/>
</dbReference>
<sequence length="420" mass="46836">MGNTEHDSGRGRSSTKSQRHSRRSPSTDSPSISRSRSRSPRPKKTHTPQTDKRRAPDPSDEENDIPSTPRPKKKSKSSPPSQRPRKAKRSADVRDQLVVDKGRMYGRWVDMWGTIKTVVEEGIARDYEVDDECYTNDQNRRAKIYRALVDFIPRIEEMLDDPHSSTIIASDLEFGRSGARSTDVSSFKAAINRWATFDPPYDHSHKAYMGFRHQMCGQLLCPASMDWSNPEIKLGLANDTIKAQPDDFPRFLYLDGQVSDDDVFQGFLKGDLLVKGYMHLMRAPSLATSGGMGESGNRRGNAALHDIQNTNMRSIVYTAVLIRFALSSQANFTIGGSPGKWPYGQLYREIMEVCEMMPSAQRRDLLIWWDERIFGDATAAKEECSVLGAAHVTMASRMKAQLAAAAGEAQAALGNITNAG</sequence>
<dbReference type="AlphaFoldDB" id="A0A166WLS8"/>
<reference evidence="2 3" key="1">
    <citation type="journal article" date="2016" name="Mol. Biol. Evol.">
        <title>Comparative Genomics of Early-Diverging Mushroom-Forming Fungi Provides Insights into the Origins of Lignocellulose Decay Capabilities.</title>
        <authorList>
            <person name="Nagy L.G."/>
            <person name="Riley R."/>
            <person name="Tritt A."/>
            <person name="Adam C."/>
            <person name="Daum C."/>
            <person name="Floudas D."/>
            <person name="Sun H."/>
            <person name="Yadav J.S."/>
            <person name="Pangilinan J."/>
            <person name="Larsson K.H."/>
            <person name="Matsuura K."/>
            <person name="Barry K."/>
            <person name="Labutti K."/>
            <person name="Kuo R."/>
            <person name="Ohm R.A."/>
            <person name="Bhattacharya S.S."/>
            <person name="Shirouzu T."/>
            <person name="Yoshinaga Y."/>
            <person name="Martin F.M."/>
            <person name="Grigoriev I.V."/>
            <person name="Hibbett D.S."/>
        </authorList>
    </citation>
    <scope>NUCLEOTIDE SEQUENCE [LARGE SCALE GENOMIC DNA]</scope>
    <source>
        <strain evidence="2 3">CBS 109695</strain>
    </source>
</reference>
<name>A0A166WLS8_9AGAM</name>
<organism evidence="2 3">
    <name type="scientific">Athelia psychrophila</name>
    <dbReference type="NCBI Taxonomy" id="1759441"/>
    <lineage>
        <taxon>Eukaryota</taxon>
        <taxon>Fungi</taxon>
        <taxon>Dikarya</taxon>
        <taxon>Basidiomycota</taxon>
        <taxon>Agaricomycotina</taxon>
        <taxon>Agaricomycetes</taxon>
        <taxon>Agaricomycetidae</taxon>
        <taxon>Atheliales</taxon>
        <taxon>Atheliaceae</taxon>
        <taxon>Athelia</taxon>
    </lineage>
</organism>
<accession>A0A166WLS8</accession>
<feature type="compositionally biased region" description="Basic residues" evidence="1">
    <location>
        <begin position="35"/>
        <end position="46"/>
    </location>
</feature>
<evidence type="ECO:0000256" key="1">
    <source>
        <dbReference type="SAM" id="MobiDB-lite"/>
    </source>
</evidence>
<dbReference type="OrthoDB" id="3160134at2759"/>
<evidence type="ECO:0000313" key="2">
    <source>
        <dbReference type="EMBL" id="KZP33887.1"/>
    </source>
</evidence>
<dbReference type="STRING" id="436010.A0A166WLS8"/>
<feature type="region of interest" description="Disordered" evidence="1">
    <location>
        <begin position="1"/>
        <end position="95"/>
    </location>
</feature>